<sequence>MLHRIFLAINIPESFKEEMLAVRNTLPEIPCAWTSKENLHFTLVFLGNTSDKELEEVLLLAKKVGERHKKFSIPLSRIQYGSSRNVPRMIWATGHMPKELLALQKDLERTFSASTILYFTPEKRPYSLHLTLARLNGFELQTMEQDELPIIDEEISWEIPVNSFEVMESKLKRGGAEYSVIKSIPLKT</sequence>
<comment type="similarity">
    <text evidence="2">Belongs to the 2H phosphoesterase superfamily. ThpR family.</text>
</comment>
<feature type="active site" description="Proton donor" evidence="2">
    <location>
        <position position="40"/>
    </location>
</feature>
<evidence type="ECO:0000313" key="4">
    <source>
        <dbReference type="EMBL" id="OGY55139.1"/>
    </source>
</evidence>
<dbReference type="GO" id="GO:0008664">
    <property type="term" value="F:RNA 2',3'-cyclic 3'-phosphodiesterase activity"/>
    <property type="evidence" value="ECO:0007669"/>
    <property type="project" value="UniProtKB-EC"/>
</dbReference>
<dbReference type="AlphaFoldDB" id="A0A1G1YS90"/>
<dbReference type="NCBIfam" id="TIGR02258">
    <property type="entry name" value="2_5_ligase"/>
    <property type="match status" value="1"/>
</dbReference>
<comment type="catalytic activity">
    <reaction evidence="2">
        <text>a 3'-end 2',3'-cyclophospho-ribonucleotide-RNA + H2O = a 3'-end 2'-phospho-ribonucleotide-RNA + H(+)</text>
        <dbReference type="Rhea" id="RHEA:11828"/>
        <dbReference type="Rhea" id="RHEA-COMP:10464"/>
        <dbReference type="Rhea" id="RHEA-COMP:17353"/>
        <dbReference type="ChEBI" id="CHEBI:15377"/>
        <dbReference type="ChEBI" id="CHEBI:15378"/>
        <dbReference type="ChEBI" id="CHEBI:83064"/>
        <dbReference type="ChEBI" id="CHEBI:173113"/>
        <dbReference type="EC" id="3.1.4.58"/>
    </reaction>
</comment>
<name>A0A1G1YS90_9BACT</name>
<feature type="short sequence motif" description="HXTX 1" evidence="2">
    <location>
        <begin position="40"/>
        <end position="43"/>
    </location>
</feature>
<comment type="function">
    <text evidence="2">Hydrolyzes RNA 2',3'-cyclic phosphodiester to an RNA 2'-phosphomonoester.</text>
</comment>
<feature type="domain" description="Phosphoesterase HXTX" evidence="3">
    <location>
        <begin position="10"/>
        <end position="91"/>
    </location>
</feature>
<dbReference type="Pfam" id="PF02834">
    <property type="entry name" value="LigT_PEase"/>
    <property type="match status" value="2"/>
</dbReference>
<evidence type="ECO:0000256" key="1">
    <source>
        <dbReference type="ARBA" id="ARBA00022801"/>
    </source>
</evidence>
<accession>A0A1G1YS90</accession>
<feature type="domain" description="Phosphoesterase HXTX" evidence="3">
    <location>
        <begin position="97"/>
        <end position="175"/>
    </location>
</feature>
<dbReference type="EMBL" id="MHIP01000012">
    <property type="protein sequence ID" value="OGY55139.1"/>
    <property type="molecule type" value="Genomic_DNA"/>
</dbReference>
<dbReference type="Gene3D" id="3.90.1140.10">
    <property type="entry name" value="Cyclic phosphodiesterase"/>
    <property type="match status" value="1"/>
</dbReference>
<dbReference type="GO" id="GO:0016874">
    <property type="term" value="F:ligase activity"/>
    <property type="evidence" value="ECO:0007669"/>
    <property type="project" value="UniProtKB-KW"/>
</dbReference>
<dbReference type="InterPro" id="IPR014051">
    <property type="entry name" value="Phosphoesterase_HXTX"/>
</dbReference>
<reference evidence="4 5" key="1">
    <citation type="journal article" date="2016" name="Nat. Commun.">
        <title>Thousands of microbial genomes shed light on interconnected biogeochemical processes in an aquifer system.</title>
        <authorList>
            <person name="Anantharaman K."/>
            <person name="Brown C.T."/>
            <person name="Hug L.A."/>
            <person name="Sharon I."/>
            <person name="Castelle C.J."/>
            <person name="Probst A.J."/>
            <person name="Thomas B.C."/>
            <person name="Singh A."/>
            <person name="Wilkins M.J."/>
            <person name="Karaoz U."/>
            <person name="Brodie E.L."/>
            <person name="Williams K.H."/>
            <person name="Hubbard S.S."/>
            <person name="Banfield J.F."/>
        </authorList>
    </citation>
    <scope>NUCLEOTIDE SEQUENCE [LARGE SCALE GENOMIC DNA]</scope>
</reference>
<dbReference type="InterPro" id="IPR004175">
    <property type="entry name" value="RNA_CPDase"/>
</dbReference>
<feature type="short sequence motif" description="HXTX 2" evidence="2">
    <location>
        <begin position="129"/>
        <end position="132"/>
    </location>
</feature>
<dbReference type="HAMAP" id="MF_01940">
    <property type="entry name" value="RNA_CPDase"/>
    <property type="match status" value="1"/>
</dbReference>
<dbReference type="InterPro" id="IPR009097">
    <property type="entry name" value="Cyclic_Pdiesterase"/>
</dbReference>
<evidence type="ECO:0000256" key="2">
    <source>
        <dbReference type="HAMAP-Rule" id="MF_01940"/>
    </source>
</evidence>
<keyword evidence="1 2" id="KW-0378">Hydrolase</keyword>
<evidence type="ECO:0000313" key="5">
    <source>
        <dbReference type="Proteomes" id="UP000176512"/>
    </source>
</evidence>
<dbReference type="PANTHER" id="PTHR35561">
    <property type="entry name" value="RNA 2',3'-CYCLIC PHOSPHODIESTERASE"/>
    <property type="match status" value="1"/>
</dbReference>
<organism evidence="4 5">
    <name type="scientific">Candidatus Buchananbacteria bacterium RIFCSPLOWO2_01_FULL_46_12</name>
    <dbReference type="NCBI Taxonomy" id="1797546"/>
    <lineage>
        <taxon>Bacteria</taxon>
        <taxon>Candidatus Buchananiibacteriota</taxon>
    </lineage>
</organism>
<feature type="active site" description="Proton acceptor" evidence="2">
    <location>
        <position position="129"/>
    </location>
</feature>
<comment type="caution">
    <text evidence="4">The sequence shown here is derived from an EMBL/GenBank/DDBJ whole genome shotgun (WGS) entry which is preliminary data.</text>
</comment>
<dbReference type="PANTHER" id="PTHR35561:SF1">
    <property type="entry name" value="RNA 2',3'-CYCLIC PHOSPHODIESTERASE"/>
    <property type="match status" value="1"/>
</dbReference>
<dbReference type="EC" id="3.1.4.58" evidence="2"/>
<dbReference type="GO" id="GO:0004113">
    <property type="term" value="F:2',3'-cyclic-nucleotide 3'-phosphodiesterase activity"/>
    <property type="evidence" value="ECO:0007669"/>
    <property type="project" value="InterPro"/>
</dbReference>
<dbReference type="Proteomes" id="UP000176512">
    <property type="component" value="Unassembled WGS sequence"/>
</dbReference>
<gene>
    <name evidence="4" type="ORF">A3A24_03555</name>
</gene>
<protein>
    <recommendedName>
        <fullName evidence="2">RNA 2',3'-cyclic phosphodiesterase</fullName>
        <shortName evidence="2">RNA 2',3'-CPDase</shortName>
        <ecNumber evidence="2">3.1.4.58</ecNumber>
    </recommendedName>
</protein>
<proteinExistence type="inferred from homology"/>
<evidence type="ECO:0000259" key="3">
    <source>
        <dbReference type="Pfam" id="PF02834"/>
    </source>
</evidence>
<dbReference type="SUPFAM" id="SSF55144">
    <property type="entry name" value="LigT-like"/>
    <property type="match status" value="1"/>
</dbReference>
<keyword evidence="4" id="KW-0436">Ligase</keyword>